<keyword evidence="1" id="KW-0653">Protein transport</keyword>
<dbReference type="Pfam" id="PF03031">
    <property type="entry name" value="NIF"/>
    <property type="match status" value="1"/>
</dbReference>
<keyword evidence="1" id="KW-0811">Translocation</keyword>
<dbReference type="InterPro" id="IPR036412">
    <property type="entry name" value="HAD-like_sf"/>
</dbReference>
<feature type="domain" description="FCP1 homology" evidence="3">
    <location>
        <begin position="252"/>
        <end position="411"/>
    </location>
</feature>
<gene>
    <name evidence="4" type="ORF">GPECTOR_60g773</name>
</gene>
<reference evidence="5" key="1">
    <citation type="journal article" date="2016" name="Nat. Commun.">
        <title>The Gonium pectorale genome demonstrates co-option of cell cycle regulation during the evolution of multicellularity.</title>
        <authorList>
            <person name="Hanschen E.R."/>
            <person name="Marriage T.N."/>
            <person name="Ferris P.J."/>
            <person name="Hamaji T."/>
            <person name="Toyoda A."/>
            <person name="Fujiyama A."/>
            <person name="Neme R."/>
            <person name="Noguchi H."/>
            <person name="Minakuchi Y."/>
            <person name="Suzuki M."/>
            <person name="Kawai-Toyooka H."/>
            <person name="Smith D.R."/>
            <person name="Sparks H."/>
            <person name="Anderson J."/>
            <person name="Bakaric R."/>
            <person name="Luria V."/>
            <person name="Karger A."/>
            <person name="Kirschner M.W."/>
            <person name="Durand P.M."/>
            <person name="Michod R.E."/>
            <person name="Nozaki H."/>
            <person name="Olson B.J."/>
        </authorList>
    </citation>
    <scope>NUCLEOTIDE SEQUENCE [LARGE SCALE GENOMIC DNA]</scope>
    <source>
        <strain evidence="5">NIES-2863</strain>
    </source>
</reference>
<dbReference type="InterPro" id="IPR027417">
    <property type="entry name" value="P-loop_NTPase"/>
</dbReference>
<evidence type="ECO:0000259" key="3">
    <source>
        <dbReference type="PROSITE" id="PS50969"/>
    </source>
</evidence>
<comment type="subunit">
    <text evidence="1">Component of the TIM23 complex.</text>
</comment>
<dbReference type="EMBL" id="LSYV01000061">
    <property type="protein sequence ID" value="KXZ44994.1"/>
    <property type="molecule type" value="Genomic_DNA"/>
</dbReference>
<keyword evidence="1" id="KW-0809">Transit peptide</keyword>
<dbReference type="SUPFAM" id="SSF56784">
    <property type="entry name" value="HAD-like"/>
    <property type="match status" value="1"/>
</dbReference>
<protein>
    <recommendedName>
        <fullName evidence="1">Mitochondrial import inner membrane translocase subunit TIM50</fullName>
    </recommendedName>
</protein>
<accession>A0A150G598</accession>
<dbReference type="SMART" id="SM00577">
    <property type="entry name" value="CPDc"/>
    <property type="match status" value="1"/>
</dbReference>
<feature type="region of interest" description="Disordered" evidence="2">
    <location>
        <begin position="58"/>
        <end position="87"/>
    </location>
</feature>
<feature type="region of interest" description="Disordered" evidence="2">
    <location>
        <begin position="143"/>
        <end position="189"/>
    </location>
</feature>
<dbReference type="OrthoDB" id="3512845at2759"/>
<comment type="similarity">
    <text evidence="1">Belongs to the TIM50 family.</text>
</comment>
<dbReference type="InterPro" id="IPR023214">
    <property type="entry name" value="HAD_sf"/>
</dbReference>
<keyword evidence="1" id="KW-0813">Transport</keyword>
<evidence type="ECO:0000313" key="4">
    <source>
        <dbReference type="EMBL" id="KXZ44994.1"/>
    </source>
</evidence>
<comment type="function">
    <text evidence="1">Essential component of the TIM23 complex, a complex that mediates the translocation of transit peptide-containing proteins across the mitochondrial inner membrane.</text>
</comment>
<comment type="subcellular location">
    <subcellularLocation>
        <location evidence="1">Mitochondrion inner membrane</location>
        <topology evidence="1">Single-pass membrane protein</topology>
    </subcellularLocation>
</comment>
<dbReference type="AlphaFoldDB" id="A0A150G598"/>
<keyword evidence="5" id="KW-1185">Reference proteome</keyword>
<dbReference type="InterPro" id="IPR004274">
    <property type="entry name" value="FCP1_dom"/>
</dbReference>
<sequence>MLAALQQGAHVVVDRCNFDASQRAHWIRLSRALARNRVMLTALQLMLPLELCKERARSRPDHPTLGPHNCDEVIDSEQPPPPPEAWRRAGMDAVSAAGGGAAPGQWAAAAAEEMWQLRHGQAGLPPGLGLVAHVGAVAPGQAAHMGHWQSAPAGSESFPSGGGGGGGGADPRIDEALRPPAPEALPRPSSSLFAPLLCEDQRARPLPEHPAAPEGARRRGDGHKEVVARLRNLFADPSSRLPYDVPQEPGAPADPRVILLFDLNGTLTSHTSVRKAQGITRLRPGTSSLLRLKERFRLGIYTSSTVRTAHDAIAQLEAAAGGELFERKLVLHREHTVPAPPGHVDAGGDPWDTLKPLKCYFAALHRVILVDDDAYKSIKGEEASMLRIPCWQDADVGCTVLQSLTDLLLELVAALPQEGDVRTKTADVSARLHARVKSPMDSSTDGVRSAPAADGPGGLEASPKRHRRSDGADEQAVAVASSAGPLQAAALLSNGIRAAA</sequence>
<proteinExistence type="inferred from homology"/>
<dbReference type="GO" id="GO:0005744">
    <property type="term" value="C:TIM23 mitochondrial import inner membrane translocase complex"/>
    <property type="evidence" value="ECO:0007669"/>
    <property type="project" value="UniProtKB-UniRule"/>
</dbReference>
<evidence type="ECO:0000313" key="5">
    <source>
        <dbReference type="Proteomes" id="UP000075714"/>
    </source>
</evidence>
<dbReference type="PROSITE" id="PS50969">
    <property type="entry name" value="FCP1"/>
    <property type="match status" value="1"/>
</dbReference>
<dbReference type="PANTHER" id="PTHR12210">
    <property type="entry name" value="DULLARD PROTEIN PHOSPHATASE"/>
    <property type="match status" value="1"/>
</dbReference>
<dbReference type="Gene3D" id="3.40.50.1000">
    <property type="entry name" value="HAD superfamily/HAD-like"/>
    <property type="match status" value="1"/>
</dbReference>
<dbReference type="Proteomes" id="UP000075714">
    <property type="component" value="Unassembled WGS sequence"/>
</dbReference>
<dbReference type="STRING" id="33097.A0A150G598"/>
<comment type="caution">
    <text evidence="4">The sequence shown here is derived from an EMBL/GenBank/DDBJ whole genome shotgun (WGS) entry which is preliminary data.</text>
</comment>
<dbReference type="GO" id="GO:0015031">
    <property type="term" value="P:protein transport"/>
    <property type="evidence" value="ECO:0007669"/>
    <property type="project" value="UniProtKB-KW"/>
</dbReference>
<feature type="region of interest" description="Disordered" evidence="2">
    <location>
        <begin position="434"/>
        <end position="479"/>
    </location>
</feature>
<keyword evidence="1" id="KW-0496">Mitochondrion</keyword>
<dbReference type="InterPro" id="IPR050365">
    <property type="entry name" value="TIM50"/>
</dbReference>
<organism evidence="4 5">
    <name type="scientific">Gonium pectorale</name>
    <name type="common">Green alga</name>
    <dbReference type="NCBI Taxonomy" id="33097"/>
    <lineage>
        <taxon>Eukaryota</taxon>
        <taxon>Viridiplantae</taxon>
        <taxon>Chlorophyta</taxon>
        <taxon>core chlorophytes</taxon>
        <taxon>Chlorophyceae</taxon>
        <taxon>CS clade</taxon>
        <taxon>Chlamydomonadales</taxon>
        <taxon>Volvocaceae</taxon>
        <taxon>Gonium</taxon>
    </lineage>
</organism>
<evidence type="ECO:0000256" key="1">
    <source>
        <dbReference type="RuleBase" id="RU365079"/>
    </source>
</evidence>
<evidence type="ECO:0000256" key="2">
    <source>
        <dbReference type="SAM" id="MobiDB-lite"/>
    </source>
</evidence>
<feature type="compositionally biased region" description="Gly residues" evidence="2">
    <location>
        <begin position="160"/>
        <end position="169"/>
    </location>
</feature>
<dbReference type="Gene3D" id="3.40.50.300">
    <property type="entry name" value="P-loop containing nucleotide triphosphate hydrolases"/>
    <property type="match status" value="1"/>
</dbReference>
<name>A0A150G598_GONPE</name>